<proteinExistence type="predicted"/>
<evidence type="ECO:0000313" key="2">
    <source>
        <dbReference type="Proteomes" id="UP000798662"/>
    </source>
</evidence>
<keyword evidence="2" id="KW-1185">Reference proteome</keyword>
<evidence type="ECO:0000313" key="1">
    <source>
        <dbReference type="EMBL" id="KAK1868318.1"/>
    </source>
</evidence>
<accession>A0ACC3CEP2</accession>
<dbReference type="Proteomes" id="UP000798662">
    <property type="component" value="Chromosome 3"/>
</dbReference>
<protein>
    <submittedName>
        <fullName evidence="1">Uncharacterized protein</fullName>
    </submittedName>
</protein>
<organism evidence="1 2">
    <name type="scientific">Pyropia yezoensis</name>
    <name type="common">Susabi-nori</name>
    <name type="synonym">Porphyra yezoensis</name>
    <dbReference type="NCBI Taxonomy" id="2788"/>
    <lineage>
        <taxon>Eukaryota</taxon>
        <taxon>Rhodophyta</taxon>
        <taxon>Bangiophyceae</taxon>
        <taxon>Bangiales</taxon>
        <taxon>Bangiaceae</taxon>
        <taxon>Pyropia</taxon>
    </lineage>
</organism>
<sequence>MACPSPSRCAARAVAPRHRCYFGNLQGYRLAAALDLPRIELPAKARTVASGLGRVTGGRGGGVEVWWRTQLQRPAVAVPVRCNGTPAASPLLPSPVPHPTAPRRRPLVGDIGWPRRVHAFDLATPVGAPLRTVPLGLVHHGWYGACIIILQSFRAGGCRCRPRHAPARPAAPNGQTAMRFPRYHGTFLPPRQSRPAPPPPPPPFSRLSASYWALHTTALPPPPSLSPLFLPRGPTSLARVAHGWARRGERPTARGGARGGKGARALVLQGKAGRGTAGPPTRGGRGGER</sequence>
<gene>
    <name evidence="1" type="ORF">I4F81_010807</name>
</gene>
<dbReference type="EMBL" id="CM020620">
    <property type="protein sequence ID" value="KAK1868318.1"/>
    <property type="molecule type" value="Genomic_DNA"/>
</dbReference>
<comment type="caution">
    <text evidence="1">The sequence shown here is derived from an EMBL/GenBank/DDBJ whole genome shotgun (WGS) entry which is preliminary data.</text>
</comment>
<name>A0ACC3CEP2_PYRYE</name>
<reference evidence="1" key="1">
    <citation type="submission" date="2019-11" db="EMBL/GenBank/DDBJ databases">
        <title>Nori genome reveals adaptations in red seaweeds to the harsh intertidal environment.</title>
        <authorList>
            <person name="Wang D."/>
            <person name="Mao Y."/>
        </authorList>
    </citation>
    <scope>NUCLEOTIDE SEQUENCE</scope>
    <source>
        <tissue evidence="1">Gametophyte</tissue>
    </source>
</reference>